<dbReference type="EMBL" id="AAQJ02000001">
    <property type="protein sequence ID" value="EDP46650.1"/>
    <property type="molecule type" value="Genomic_DNA"/>
</dbReference>
<dbReference type="GO" id="GO:0016747">
    <property type="term" value="F:acyltransferase activity, transferring groups other than amino-acyl groups"/>
    <property type="evidence" value="ECO:0007669"/>
    <property type="project" value="InterPro"/>
</dbReference>
<reference evidence="2" key="1">
    <citation type="submission" date="2006-04" db="EMBL/GenBank/DDBJ databases">
        <authorList>
            <person name="Seshadri R."/>
            <person name="Federici B.A."/>
        </authorList>
    </citation>
    <scope>NUCLEOTIDE SEQUENCE [LARGE SCALE GENOMIC DNA]</scope>
</reference>
<dbReference type="InterPro" id="IPR000182">
    <property type="entry name" value="GNAT_dom"/>
</dbReference>
<dbReference type="RefSeq" id="WP_006035624.1">
    <property type="nucleotide sequence ID" value="NZ_AAQJ02000001.1"/>
</dbReference>
<dbReference type="OrthoDB" id="9801656at2"/>
<evidence type="ECO:0000313" key="3">
    <source>
        <dbReference type="Proteomes" id="UP000054075"/>
    </source>
</evidence>
<feature type="domain" description="N-acetyltransferase" evidence="1">
    <location>
        <begin position="9"/>
        <end position="178"/>
    </location>
</feature>
<proteinExistence type="predicted"/>
<sequence length="180" mass="20703">MIILETKRLILRTWKEQDLDPLSAINQDPLVCEFLPKIGDRATTKTLIQRFMNHYKKYGFTAYVVELKKNGEFIGFVGLLVTSFEAHFTPAIEMGWRLASQHWGKGYATEAAKAVVDLAFTTLKLEEVVSFTVENNSRSRRVMEKIGMHHHPHDDFDHPKLPKSSSLCRHVLYRLSRAST</sequence>
<dbReference type="PANTHER" id="PTHR43792">
    <property type="entry name" value="GNAT FAMILY, PUTATIVE (AFU_ORTHOLOGUE AFUA_3G00765)-RELATED-RELATED"/>
    <property type="match status" value="1"/>
</dbReference>
<name>A8PLV3_9COXI</name>
<dbReference type="STRING" id="59196.RICGR_0545"/>
<gene>
    <name evidence="2" type="ORF">RICGR_0545</name>
</gene>
<dbReference type="Pfam" id="PF13302">
    <property type="entry name" value="Acetyltransf_3"/>
    <property type="match status" value="1"/>
</dbReference>
<comment type="caution">
    <text evidence="2">The sequence shown here is derived from an EMBL/GenBank/DDBJ whole genome shotgun (WGS) entry which is preliminary data.</text>
</comment>
<dbReference type="AlphaFoldDB" id="A8PLV3"/>
<evidence type="ECO:0000259" key="1">
    <source>
        <dbReference type="PROSITE" id="PS51186"/>
    </source>
</evidence>
<dbReference type="eggNOG" id="COG1670">
    <property type="taxonomic scope" value="Bacteria"/>
</dbReference>
<accession>A8PLV3</accession>
<organism evidence="2 3">
    <name type="scientific">Rickettsiella grylli</name>
    <dbReference type="NCBI Taxonomy" id="59196"/>
    <lineage>
        <taxon>Bacteria</taxon>
        <taxon>Pseudomonadati</taxon>
        <taxon>Pseudomonadota</taxon>
        <taxon>Gammaproteobacteria</taxon>
        <taxon>Legionellales</taxon>
        <taxon>Coxiellaceae</taxon>
        <taxon>Rickettsiella</taxon>
    </lineage>
</organism>
<evidence type="ECO:0000313" key="2">
    <source>
        <dbReference type="EMBL" id="EDP46650.1"/>
    </source>
</evidence>
<dbReference type="Proteomes" id="UP000054075">
    <property type="component" value="Unassembled WGS sequence"/>
</dbReference>
<reference evidence="2" key="2">
    <citation type="submission" date="2007-10" db="EMBL/GenBank/DDBJ databases">
        <authorList>
            <person name="Myers G.S."/>
        </authorList>
    </citation>
    <scope>NUCLEOTIDE SEQUENCE [LARGE SCALE GENOMIC DNA]</scope>
</reference>
<keyword evidence="3" id="KW-1185">Reference proteome</keyword>
<dbReference type="Gene3D" id="3.40.630.30">
    <property type="match status" value="1"/>
</dbReference>
<dbReference type="PANTHER" id="PTHR43792:SF1">
    <property type="entry name" value="N-ACETYLTRANSFERASE DOMAIN-CONTAINING PROTEIN"/>
    <property type="match status" value="1"/>
</dbReference>
<dbReference type="InterPro" id="IPR051531">
    <property type="entry name" value="N-acetyltransferase"/>
</dbReference>
<dbReference type="PROSITE" id="PS51186">
    <property type="entry name" value="GNAT"/>
    <property type="match status" value="1"/>
</dbReference>
<protein>
    <submittedName>
        <fullName evidence="2">Acetyltransferase</fullName>
    </submittedName>
</protein>
<dbReference type="InterPro" id="IPR016181">
    <property type="entry name" value="Acyl_CoA_acyltransferase"/>
</dbReference>
<dbReference type="SUPFAM" id="SSF55729">
    <property type="entry name" value="Acyl-CoA N-acyltransferases (Nat)"/>
    <property type="match status" value="1"/>
</dbReference>